<dbReference type="AlphaFoldDB" id="T1L314"/>
<reference evidence="1" key="2">
    <citation type="submission" date="2015-06" db="UniProtKB">
        <authorList>
            <consortium name="EnsemblMetazoa"/>
        </authorList>
    </citation>
    <scope>IDENTIFICATION</scope>
</reference>
<protein>
    <submittedName>
        <fullName evidence="1">Uncharacterized protein</fullName>
    </submittedName>
</protein>
<proteinExistence type="predicted"/>
<organism evidence="1 2">
    <name type="scientific">Tetranychus urticae</name>
    <name type="common">Two-spotted spider mite</name>
    <dbReference type="NCBI Taxonomy" id="32264"/>
    <lineage>
        <taxon>Eukaryota</taxon>
        <taxon>Metazoa</taxon>
        <taxon>Ecdysozoa</taxon>
        <taxon>Arthropoda</taxon>
        <taxon>Chelicerata</taxon>
        <taxon>Arachnida</taxon>
        <taxon>Acari</taxon>
        <taxon>Acariformes</taxon>
        <taxon>Trombidiformes</taxon>
        <taxon>Prostigmata</taxon>
        <taxon>Eleutherengona</taxon>
        <taxon>Raphignathae</taxon>
        <taxon>Tetranychoidea</taxon>
        <taxon>Tetranychidae</taxon>
        <taxon>Tetranychus</taxon>
    </lineage>
</organism>
<dbReference type="EMBL" id="CAEY01000995">
    <property type="status" value="NOT_ANNOTATED_CDS"/>
    <property type="molecule type" value="Genomic_DNA"/>
</dbReference>
<reference evidence="2" key="1">
    <citation type="submission" date="2011-08" db="EMBL/GenBank/DDBJ databases">
        <authorList>
            <person name="Rombauts S."/>
        </authorList>
    </citation>
    <scope>NUCLEOTIDE SEQUENCE</scope>
    <source>
        <strain evidence="2">London</strain>
    </source>
</reference>
<name>T1L314_TETUR</name>
<dbReference type="HOGENOM" id="CLU_3320643_0_0_1"/>
<evidence type="ECO:0000313" key="1">
    <source>
        <dbReference type="EnsemblMetazoa" id="tetur34g01150.1"/>
    </source>
</evidence>
<evidence type="ECO:0000313" key="2">
    <source>
        <dbReference type="Proteomes" id="UP000015104"/>
    </source>
</evidence>
<dbReference type="EnsemblMetazoa" id="tetur34g01150.1">
    <property type="protein sequence ID" value="tetur34g01150.1"/>
    <property type="gene ID" value="tetur34g01150"/>
</dbReference>
<keyword evidence="2" id="KW-1185">Reference proteome</keyword>
<sequence>MVNTKFVSRLPGKKIATKKGESKRIESKLFKEFNITLKS</sequence>
<dbReference type="Proteomes" id="UP000015104">
    <property type="component" value="Unassembled WGS sequence"/>
</dbReference>
<accession>T1L314</accession>